<dbReference type="PROSITE" id="PS50056">
    <property type="entry name" value="TYR_PHOSPHATASE_2"/>
    <property type="match status" value="1"/>
</dbReference>
<feature type="compositionally biased region" description="Basic and acidic residues" evidence="5">
    <location>
        <begin position="332"/>
        <end position="344"/>
    </location>
</feature>
<evidence type="ECO:0000313" key="10">
    <source>
        <dbReference type="Proteomes" id="UP000242188"/>
    </source>
</evidence>
<proteinExistence type="inferred from homology"/>
<dbReference type="InterPro" id="IPR001763">
    <property type="entry name" value="Rhodanese-like_dom"/>
</dbReference>
<reference evidence="9 10" key="1">
    <citation type="journal article" date="2017" name="Nat. Ecol. Evol.">
        <title>Scallop genome provides insights into evolution of bilaterian karyotype and development.</title>
        <authorList>
            <person name="Wang S."/>
            <person name="Zhang J."/>
            <person name="Jiao W."/>
            <person name="Li J."/>
            <person name="Xun X."/>
            <person name="Sun Y."/>
            <person name="Guo X."/>
            <person name="Huan P."/>
            <person name="Dong B."/>
            <person name="Zhang L."/>
            <person name="Hu X."/>
            <person name="Sun X."/>
            <person name="Wang J."/>
            <person name="Zhao C."/>
            <person name="Wang Y."/>
            <person name="Wang D."/>
            <person name="Huang X."/>
            <person name="Wang R."/>
            <person name="Lv J."/>
            <person name="Li Y."/>
            <person name="Zhang Z."/>
            <person name="Liu B."/>
            <person name="Lu W."/>
            <person name="Hui Y."/>
            <person name="Liang J."/>
            <person name="Zhou Z."/>
            <person name="Hou R."/>
            <person name="Li X."/>
            <person name="Liu Y."/>
            <person name="Li H."/>
            <person name="Ning X."/>
            <person name="Lin Y."/>
            <person name="Zhao L."/>
            <person name="Xing Q."/>
            <person name="Dou J."/>
            <person name="Li Y."/>
            <person name="Mao J."/>
            <person name="Guo H."/>
            <person name="Dou H."/>
            <person name="Li T."/>
            <person name="Mu C."/>
            <person name="Jiang W."/>
            <person name="Fu Q."/>
            <person name="Fu X."/>
            <person name="Miao Y."/>
            <person name="Liu J."/>
            <person name="Yu Q."/>
            <person name="Li R."/>
            <person name="Liao H."/>
            <person name="Li X."/>
            <person name="Kong Y."/>
            <person name="Jiang Z."/>
            <person name="Chourrout D."/>
            <person name="Li R."/>
            <person name="Bao Z."/>
        </authorList>
    </citation>
    <scope>NUCLEOTIDE SEQUENCE [LARGE SCALE GENOMIC DNA]</scope>
    <source>
        <strain evidence="9 10">PY_sf001</strain>
    </source>
</reference>
<feature type="compositionally biased region" description="Polar residues" evidence="5">
    <location>
        <begin position="522"/>
        <end position="534"/>
    </location>
</feature>
<feature type="region of interest" description="Disordered" evidence="5">
    <location>
        <begin position="621"/>
        <end position="672"/>
    </location>
</feature>
<feature type="compositionally biased region" description="Low complexity" evidence="5">
    <location>
        <begin position="637"/>
        <end position="647"/>
    </location>
</feature>
<dbReference type="PANTHER" id="PTHR10159:SF533">
    <property type="entry name" value="TYROSINE-PROTEIN PHOSPHATASE VHP-1"/>
    <property type="match status" value="1"/>
</dbReference>
<feature type="compositionally biased region" description="Polar residues" evidence="5">
    <location>
        <begin position="649"/>
        <end position="670"/>
    </location>
</feature>
<dbReference type="Proteomes" id="UP000242188">
    <property type="component" value="Unassembled WGS sequence"/>
</dbReference>
<evidence type="ECO:0000259" key="8">
    <source>
        <dbReference type="PROSITE" id="PS50206"/>
    </source>
</evidence>
<accession>A0A210PWB0</accession>
<dbReference type="GO" id="GO:0005737">
    <property type="term" value="C:cytoplasm"/>
    <property type="evidence" value="ECO:0007669"/>
    <property type="project" value="TreeGrafter"/>
</dbReference>
<feature type="region of interest" description="Disordered" evidence="5">
    <location>
        <begin position="800"/>
        <end position="824"/>
    </location>
</feature>
<dbReference type="SMART" id="SM00450">
    <property type="entry name" value="RHOD"/>
    <property type="match status" value="1"/>
</dbReference>
<evidence type="ECO:0000256" key="1">
    <source>
        <dbReference type="ARBA" id="ARBA00008601"/>
    </source>
</evidence>
<dbReference type="InterPro" id="IPR016130">
    <property type="entry name" value="Tyr_Pase_AS"/>
</dbReference>
<dbReference type="SMART" id="SM00195">
    <property type="entry name" value="DSPc"/>
    <property type="match status" value="1"/>
</dbReference>
<dbReference type="Gene3D" id="3.40.250.10">
    <property type="entry name" value="Rhodanese-like domain"/>
    <property type="match status" value="1"/>
</dbReference>
<feature type="region of interest" description="Disordered" evidence="5">
    <location>
        <begin position="897"/>
        <end position="928"/>
    </location>
</feature>
<dbReference type="EC" id="3.1.3.48" evidence="2"/>
<evidence type="ECO:0000256" key="2">
    <source>
        <dbReference type="ARBA" id="ARBA00013064"/>
    </source>
</evidence>
<dbReference type="SUPFAM" id="SSF52821">
    <property type="entry name" value="Rhodanese/Cell cycle control phosphatase"/>
    <property type="match status" value="1"/>
</dbReference>
<dbReference type="SUPFAM" id="SSF52799">
    <property type="entry name" value="(Phosphotyrosine protein) phosphatases II"/>
    <property type="match status" value="1"/>
</dbReference>
<evidence type="ECO:0000313" key="9">
    <source>
        <dbReference type="EMBL" id="OWF40746.1"/>
    </source>
</evidence>
<evidence type="ECO:0000256" key="4">
    <source>
        <dbReference type="ARBA" id="ARBA00022912"/>
    </source>
</evidence>
<dbReference type="PROSITE" id="PS00383">
    <property type="entry name" value="TYR_PHOSPHATASE_1"/>
    <property type="match status" value="1"/>
</dbReference>
<dbReference type="Gene3D" id="3.90.190.10">
    <property type="entry name" value="Protein tyrosine phosphatase superfamily"/>
    <property type="match status" value="1"/>
</dbReference>
<dbReference type="AlphaFoldDB" id="A0A210PWB0"/>
<dbReference type="GO" id="GO:0017017">
    <property type="term" value="F:MAP kinase tyrosine/serine/threonine phosphatase activity"/>
    <property type="evidence" value="ECO:0007669"/>
    <property type="project" value="InterPro"/>
</dbReference>
<dbReference type="InterPro" id="IPR000340">
    <property type="entry name" value="Dual-sp_phosphatase_cat-dom"/>
</dbReference>
<evidence type="ECO:0000259" key="6">
    <source>
        <dbReference type="PROSITE" id="PS50054"/>
    </source>
</evidence>
<dbReference type="EMBL" id="NEDP02005451">
    <property type="protein sequence ID" value="OWF40746.1"/>
    <property type="molecule type" value="Genomic_DNA"/>
</dbReference>
<dbReference type="InterPro" id="IPR029021">
    <property type="entry name" value="Prot-tyrosine_phosphatase-like"/>
</dbReference>
<keyword evidence="10" id="KW-1185">Reference proteome</keyword>
<sequence>MYTFMDQLVDCEALDSSDQCGEEAEVESQEEEPVWNLVDCDSLVELLKAGLEKVLLIDSRSFLEHNTSRIQQSVNVCCSKLVKRRLQQNKIHIKEFLTQTCHIDIEEYSDVIVYDQCTELPALLTSDNFLIVLLRKLMTCSLFKSVALLKGGYLAFQAMHPMLCENKGTSSYKCAPMTSLSQPCMPVSNVGPTRILSFLYLGSHRDAMSQDIIQVNDISYILNVSTTCPQPPFIQEGHFFRIPVNDNYSAKMMPFFEEAFQFLDKVREANGCVLVHCLAGISRSPTLAIAYVMKHLNMSSDDAYRYVKDKRPTISPNFNFLGQLLEFEKNFRNNEESKPKRDTFSRPSEVRNVSMAMDLRSPSSPVAKLKKPFSFDLMGSSMATQEASLPCSGHKRDNNDNLPFAEGRGGDLVLGLSQPIRSMKRSVSHNFDLGHTGRDFNMSYNSAVKMNTVSDKSDQSQCSPKTFSRGSSSFAQALHPHCESPVAMTPCSEMPPFPFGLTNVSSSSIACPESLNKENNTETESQVIASSPRSKTAGMRTFTLPLSPVTLPSQNLVTSVNASTTETSSSSCNNSKHVVIERKRTLVTSPLSVSPGRKFSKPFTLPLSPVLSPSVDDVQKSTIQSVSHKPSRPCDLSISIEPPSEQSSKGDSGSVSMATDSPSPSLQKSSILDLDRTITGKNSVEVTKHLVHDTEVSSSSTSVMSQSFVSSKRRISTKAFHLSLSPITLPSPESNSRTFIDSRNSVSNEGDQDKLPSRHSVSLLEQEKGSLITLGSSHEHTKFGKANRVNRSLGMTLLSSGNEKMDVSTSDSKEASNDKNSAMYSPLRPAELNCFSDNEFSSLETMTMKDFSGFNSREVKTSTATTIPKLRPTFSLQLGMAPIVSLKSDTTERLKKSAVSSTVSSSVSGSSPIPSDNGSKSSQEQTTSKKLGLGMSQLCPAAAASQTIQSPSAALARLHFETAISERTETVTVENISEAINFPSTSLDKLNFTPCFAKSHSSSPSLSPLSSMSPSLPVTTSITVSSAGSSNSMDIGSPLDSPLVVSSTLSSSTTAPSTSKVMLRSKGNRAKKSLVRPASIAFSTYPTCDLGSDCQESPSSGSNTSQDDASDMYMVQNGKRSKPSVDSDCATRSHYGRYSEREVYKQITAAMESAMFRTQVYEASRKTRSMDDILNGEQELSESDCICTPFGKIPRRCADRMSSTALFENLPCRCRGGQDIYQSNSSISSSGSHSSLHGSLEVIQGQDQVEEGFGHMATQSPSGWIWCTQPP</sequence>
<dbReference type="PRINTS" id="PR01764">
    <property type="entry name" value="MAPKPHPHTASE"/>
</dbReference>
<feature type="region of interest" description="Disordered" evidence="5">
    <location>
        <begin position="332"/>
        <end position="351"/>
    </location>
</feature>
<gene>
    <name evidence="9" type="ORF">KP79_PYT06937</name>
</gene>
<dbReference type="InterPro" id="IPR008343">
    <property type="entry name" value="MKP"/>
</dbReference>
<feature type="compositionally biased region" description="Low complexity" evidence="5">
    <location>
        <begin position="1043"/>
        <end position="1061"/>
    </location>
</feature>
<keyword evidence="3" id="KW-0378">Hydrolase</keyword>
<dbReference type="GO" id="GO:0043409">
    <property type="term" value="P:negative regulation of MAPK cascade"/>
    <property type="evidence" value="ECO:0007669"/>
    <property type="project" value="TreeGrafter"/>
</dbReference>
<keyword evidence="4" id="KW-0904">Protein phosphatase</keyword>
<protein>
    <recommendedName>
        <fullName evidence="2">protein-tyrosine-phosphatase</fullName>
        <ecNumber evidence="2">3.1.3.48</ecNumber>
    </recommendedName>
</protein>
<feature type="domain" description="Rhodanese" evidence="8">
    <location>
        <begin position="50"/>
        <end position="165"/>
    </location>
</feature>
<dbReference type="PROSITE" id="PS50054">
    <property type="entry name" value="TYR_PHOSPHATASE_DUAL"/>
    <property type="match status" value="1"/>
</dbReference>
<dbReference type="FunFam" id="3.90.190.10:FF:000208">
    <property type="entry name" value="Vh5 dual specificity phosphatase, putative"/>
    <property type="match status" value="1"/>
</dbReference>
<feature type="compositionally biased region" description="Basic and acidic residues" evidence="5">
    <location>
        <begin position="803"/>
        <end position="817"/>
    </location>
</feature>
<dbReference type="Pfam" id="PF00581">
    <property type="entry name" value="Rhodanese"/>
    <property type="match status" value="1"/>
</dbReference>
<feature type="region of interest" description="Disordered" evidence="5">
    <location>
        <begin position="1043"/>
        <end position="1069"/>
    </location>
</feature>
<dbReference type="GO" id="GO:0033550">
    <property type="term" value="F:MAP kinase tyrosine phosphatase activity"/>
    <property type="evidence" value="ECO:0007669"/>
    <property type="project" value="TreeGrafter"/>
</dbReference>
<feature type="domain" description="Tyrosine-protein phosphatase" evidence="6">
    <location>
        <begin position="191"/>
        <end position="333"/>
    </location>
</feature>
<feature type="domain" description="Tyrosine specific protein phosphatases" evidence="7">
    <location>
        <begin position="260"/>
        <end position="314"/>
    </location>
</feature>
<dbReference type="InterPro" id="IPR000387">
    <property type="entry name" value="Tyr_Pase_dom"/>
</dbReference>
<feature type="compositionally biased region" description="Polar residues" evidence="5">
    <location>
        <begin position="725"/>
        <end position="749"/>
    </location>
</feature>
<dbReference type="GO" id="GO:0008330">
    <property type="term" value="F:protein tyrosine/threonine phosphatase activity"/>
    <property type="evidence" value="ECO:0007669"/>
    <property type="project" value="TreeGrafter"/>
</dbReference>
<organism evidence="9 10">
    <name type="scientific">Mizuhopecten yessoensis</name>
    <name type="common">Japanese scallop</name>
    <name type="synonym">Patinopecten yessoensis</name>
    <dbReference type="NCBI Taxonomy" id="6573"/>
    <lineage>
        <taxon>Eukaryota</taxon>
        <taxon>Metazoa</taxon>
        <taxon>Spiralia</taxon>
        <taxon>Lophotrochozoa</taxon>
        <taxon>Mollusca</taxon>
        <taxon>Bivalvia</taxon>
        <taxon>Autobranchia</taxon>
        <taxon>Pteriomorphia</taxon>
        <taxon>Pectinida</taxon>
        <taxon>Pectinoidea</taxon>
        <taxon>Pectinidae</taxon>
        <taxon>Mizuhopecten</taxon>
    </lineage>
</organism>
<dbReference type="OrthoDB" id="426001at2759"/>
<comment type="similarity">
    <text evidence="1">Belongs to the protein-tyrosine phosphatase family. Non-receptor class dual specificity subfamily.</text>
</comment>
<dbReference type="InterPro" id="IPR020422">
    <property type="entry name" value="TYR_PHOSPHATASE_DUAL_dom"/>
</dbReference>
<dbReference type="PANTHER" id="PTHR10159">
    <property type="entry name" value="DUAL SPECIFICITY PROTEIN PHOSPHATASE"/>
    <property type="match status" value="1"/>
</dbReference>
<comment type="caution">
    <text evidence="9">The sequence shown here is derived from an EMBL/GenBank/DDBJ whole genome shotgun (WGS) entry which is preliminary data.</text>
</comment>
<name>A0A210PWB0_MIZYE</name>
<feature type="region of interest" description="Disordered" evidence="5">
    <location>
        <begin position="725"/>
        <end position="757"/>
    </location>
</feature>
<dbReference type="STRING" id="6573.A0A210PWB0"/>
<dbReference type="CDD" id="cd01446">
    <property type="entry name" value="DSP_MapKP"/>
    <property type="match status" value="1"/>
</dbReference>
<evidence type="ECO:0000256" key="5">
    <source>
        <dbReference type="SAM" id="MobiDB-lite"/>
    </source>
</evidence>
<dbReference type="InterPro" id="IPR036873">
    <property type="entry name" value="Rhodanese-like_dom_sf"/>
</dbReference>
<dbReference type="Pfam" id="PF00782">
    <property type="entry name" value="DSPc"/>
    <property type="match status" value="1"/>
</dbReference>
<feature type="compositionally biased region" description="Low complexity" evidence="5">
    <location>
        <begin position="919"/>
        <end position="928"/>
    </location>
</feature>
<dbReference type="FunFam" id="3.40.250.10:FF:000020">
    <property type="entry name" value="Dual specificity protein phosphatase 8"/>
    <property type="match status" value="1"/>
</dbReference>
<dbReference type="CDD" id="cd14568">
    <property type="entry name" value="DSP_MKP_classIII"/>
    <property type="match status" value="1"/>
</dbReference>
<feature type="region of interest" description="Disordered" evidence="5">
    <location>
        <begin position="512"/>
        <end position="534"/>
    </location>
</feature>
<evidence type="ECO:0000259" key="7">
    <source>
        <dbReference type="PROSITE" id="PS50056"/>
    </source>
</evidence>
<dbReference type="PROSITE" id="PS50206">
    <property type="entry name" value="RHODANESE_3"/>
    <property type="match status" value="1"/>
</dbReference>
<evidence type="ECO:0000256" key="3">
    <source>
        <dbReference type="ARBA" id="ARBA00022801"/>
    </source>
</evidence>
<feature type="compositionally biased region" description="Low complexity" evidence="5">
    <location>
        <begin position="897"/>
        <end position="911"/>
    </location>
</feature>